<keyword evidence="1" id="KW-1133">Transmembrane helix</keyword>
<proteinExistence type="predicted"/>
<dbReference type="AlphaFoldDB" id="A0A840PW56"/>
<name>A0A840PW56_URETH</name>
<keyword evidence="1" id="KW-0472">Membrane</keyword>
<reference evidence="2 3" key="1">
    <citation type="submission" date="2020-08" db="EMBL/GenBank/DDBJ databases">
        <title>Genomic Encyclopedia of Type Strains, Phase IV (KMG-IV): sequencing the most valuable type-strain genomes for metagenomic binning, comparative biology and taxonomic classification.</title>
        <authorList>
            <person name="Goeker M."/>
        </authorList>
    </citation>
    <scope>NUCLEOTIDE SEQUENCE [LARGE SCALE GENOMIC DNA]</scope>
    <source>
        <strain evidence="2 3">DSM 10633</strain>
    </source>
</reference>
<gene>
    <name evidence="2" type="ORF">HNR36_000784</name>
</gene>
<dbReference type="EMBL" id="JACHGZ010000006">
    <property type="protein sequence ID" value="MBB5148398.1"/>
    <property type="molecule type" value="Genomic_DNA"/>
</dbReference>
<evidence type="ECO:0000313" key="2">
    <source>
        <dbReference type="EMBL" id="MBB5148398.1"/>
    </source>
</evidence>
<protein>
    <submittedName>
        <fullName evidence="2">Uncharacterized protein</fullName>
    </submittedName>
</protein>
<evidence type="ECO:0000313" key="3">
    <source>
        <dbReference type="Proteomes" id="UP000557217"/>
    </source>
</evidence>
<dbReference type="RefSeq" id="WP_168412103.1">
    <property type="nucleotide sequence ID" value="NZ_JAAXPW010000007.1"/>
</dbReference>
<sequence>MRERLLEKRGFCMSGKRAAIILVSIMLLVSILVIVAITIFYATYEPTINQSILPFELSHSNNTI</sequence>
<comment type="caution">
    <text evidence="2">The sequence shown here is derived from an EMBL/GenBank/DDBJ whole genome shotgun (WGS) entry which is preliminary data.</text>
</comment>
<keyword evidence="1" id="KW-0812">Transmembrane</keyword>
<keyword evidence="3" id="KW-1185">Reference proteome</keyword>
<evidence type="ECO:0000256" key="1">
    <source>
        <dbReference type="SAM" id="Phobius"/>
    </source>
</evidence>
<organism evidence="2 3">
    <name type="scientific">Ureibacillus thermosphaericus</name>
    <dbReference type="NCBI Taxonomy" id="51173"/>
    <lineage>
        <taxon>Bacteria</taxon>
        <taxon>Bacillati</taxon>
        <taxon>Bacillota</taxon>
        <taxon>Bacilli</taxon>
        <taxon>Bacillales</taxon>
        <taxon>Caryophanaceae</taxon>
        <taxon>Ureibacillus</taxon>
    </lineage>
</organism>
<feature type="transmembrane region" description="Helical" evidence="1">
    <location>
        <begin position="20"/>
        <end position="44"/>
    </location>
</feature>
<accession>A0A840PW56</accession>
<dbReference type="Proteomes" id="UP000557217">
    <property type="component" value="Unassembled WGS sequence"/>
</dbReference>